<dbReference type="AlphaFoldDB" id="A0A4Y2CU23"/>
<name>A0A4Y2CU23_ARAVE</name>
<reference evidence="1 2" key="1">
    <citation type="journal article" date="2019" name="Sci. Rep.">
        <title>Orb-weaving spider Araneus ventricosus genome elucidates the spidroin gene catalogue.</title>
        <authorList>
            <person name="Kono N."/>
            <person name="Nakamura H."/>
            <person name="Ohtoshi R."/>
            <person name="Moran D.A.P."/>
            <person name="Shinohara A."/>
            <person name="Yoshida Y."/>
            <person name="Fujiwara M."/>
            <person name="Mori M."/>
            <person name="Tomita M."/>
            <person name="Arakawa K."/>
        </authorList>
    </citation>
    <scope>NUCLEOTIDE SEQUENCE [LARGE SCALE GENOMIC DNA]</scope>
</reference>
<comment type="caution">
    <text evidence="1">The sequence shown here is derived from an EMBL/GenBank/DDBJ whole genome shotgun (WGS) entry which is preliminary data.</text>
</comment>
<dbReference type="EMBL" id="BGPR01000249">
    <property type="protein sequence ID" value="GBM07940.1"/>
    <property type="molecule type" value="Genomic_DNA"/>
</dbReference>
<accession>A0A4Y2CU23</accession>
<protein>
    <submittedName>
        <fullName evidence="1">Uncharacterized protein</fullName>
    </submittedName>
</protein>
<dbReference type="Proteomes" id="UP000499080">
    <property type="component" value="Unassembled WGS sequence"/>
</dbReference>
<gene>
    <name evidence="1" type="ORF">AVEN_232381_1</name>
</gene>
<organism evidence="1 2">
    <name type="scientific">Araneus ventricosus</name>
    <name type="common">Orbweaver spider</name>
    <name type="synonym">Epeira ventricosa</name>
    <dbReference type="NCBI Taxonomy" id="182803"/>
    <lineage>
        <taxon>Eukaryota</taxon>
        <taxon>Metazoa</taxon>
        <taxon>Ecdysozoa</taxon>
        <taxon>Arthropoda</taxon>
        <taxon>Chelicerata</taxon>
        <taxon>Arachnida</taxon>
        <taxon>Araneae</taxon>
        <taxon>Araneomorphae</taxon>
        <taxon>Entelegynae</taxon>
        <taxon>Araneoidea</taxon>
        <taxon>Araneidae</taxon>
        <taxon>Araneus</taxon>
    </lineage>
</organism>
<proteinExistence type="predicted"/>
<evidence type="ECO:0000313" key="1">
    <source>
        <dbReference type="EMBL" id="GBM07940.1"/>
    </source>
</evidence>
<keyword evidence="2" id="KW-1185">Reference proteome</keyword>
<evidence type="ECO:0000313" key="2">
    <source>
        <dbReference type="Proteomes" id="UP000499080"/>
    </source>
</evidence>
<sequence>MEISGEIRISALTRDTTIILDDSRIFILSPKSPNLSPNGRQGQRYWLGSTPSGIQQNLCKCLFPTIRLTLLGNNIPCSQQYERCKTQMSVKYIIYNVKSMSNVFLPDDGT</sequence>